<dbReference type="AlphaFoldDB" id="A0A330LVS2"/>
<accession>A0A330LVS2</accession>
<gene>
    <name evidence="2" type="ORF">SHEWBE_0070</name>
</gene>
<evidence type="ECO:0000313" key="2">
    <source>
        <dbReference type="EMBL" id="SQH74071.1"/>
    </source>
</evidence>
<sequence>MARITRIGQAIMLSVLLSLASLGVQASDRFNWSSNVWVQPTWSSSWGSGIGVGIGTGSPYWSNHSLSHGWNNSWSHGWNNSWYRPYWRNSWRYPYRYNRYDSYYYNERRAVKRQRTPAKAIFAPVRVTTSVQYASGLKSLPENARVMQRDGRTIYEWQGVEYVFDWNTETYRALQ</sequence>
<name>A0A330LVS2_9GAMM</name>
<feature type="chain" id="PRO_5016290236" description="Lipoprotein" evidence="1">
    <location>
        <begin position="27"/>
        <end position="175"/>
    </location>
</feature>
<dbReference type="EMBL" id="LS483452">
    <property type="protein sequence ID" value="SQH74071.1"/>
    <property type="molecule type" value="Genomic_DNA"/>
</dbReference>
<protein>
    <recommendedName>
        <fullName evidence="4">Lipoprotein</fullName>
    </recommendedName>
</protein>
<organism evidence="2 3">
    <name type="scientific">Shewanella benthica</name>
    <dbReference type="NCBI Taxonomy" id="43661"/>
    <lineage>
        <taxon>Bacteria</taxon>
        <taxon>Pseudomonadati</taxon>
        <taxon>Pseudomonadota</taxon>
        <taxon>Gammaproteobacteria</taxon>
        <taxon>Alteromonadales</taxon>
        <taxon>Shewanellaceae</taxon>
        <taxon>Shewanella</taxon>
    </lineage>
</organism>
<evidence type="ECO:0000313" key="3">
    <source>
        <dbReference type="Proteomes" id="UP000250123"/>
    </source>
</evidence>
<proteinExistence type="predicted"/>
<keyword evidence="1" id="KW-0732">Signal</keyword>
<feature type="signal peptide" evidence="1">
    <location>
        <begin position="1"/>
        <end position="26"/>
    </location>
</feature>
<dbReference type="RefSeq" id="WP_112350771.1">
    <property type="nucleotide sequence ID" value="NZ_LS483452.1"/>
</dbReference>
<dbReference type="OrthoDB" id="6272643at2"/>
<dbReference type="Proteomes" id="UP000250123">
    <property type="component" value="Chromosome SHEWBE"/>
</dbReference>
<evidence type="ECO:0008006" key="4">
    <source>
        <dbReference type="Google" id="ProtNLM"/>
    </source>
</evidence>
<dbReference type="KEGG" id="sbk:SHEWBE_0070"/>
<reference evidence="3" key="1">
    <citation type="submission" date="2018-06" db="EMBL/GenBank/DDBJ databases">
        <authorList>
            <person name="Cea G.-C."/>
            <person name="William W."/>
        </authorList>
    </citation>
    <scope>NUCLEOTIDE SEQUENCE [LARGE SCALE GENOMIC DNA]</scope>
    <source>
        <strain evidence="3">DB21MT-2</strain>
    </source>
</reference>
<evidence type="ECO:0000256" key="1">
    <source>
        <dbReference type="SAM" id="SignalP"/>
    </source>
</evidence>